<proteinExistence type="predicted"/>
<sequence length="65" mass="7040">MDNDEERHALNSGIGTTSAKLNIFSAMDSLFLGSTPAGSRDKCQMRARGKRGDYGFTTAVDNRQA</sequence>
<dbReference type="EMBL" id="FN647757">
    <property type="protein sequence ID" value="CBJ28506.1"/>
    <property type="molecule type" value="Genomic_DNA"/>
</dbReference>
<gene>
    <name evidence="1" type="ORF">Esi_0107_0066</name>
</gene>
<protein>
    <submittedName>
        <fullName evidence="1">Uncharacterized protein</fullName>
    </submittedName>
</protein>
<keyword evidence="2" id="KW-1185">Reference proteome</keyword>
<dbReference type="AlphaFoldDB" id="D7FHD9"/>
<organism evidence="1 2">
    <name type="scientific">Ectocarpus siliculosus</name>
    <name type="common">Brown alga</name>
    <name type="synonym">Conferva siliculosa</name>
    <dbReference type="NCBI Taxonomy" id="2880"/>
    <lineage>
        <taxon>Eukaryota</taxon>
        <taxon>Sar</taxon>
        <taxon>Stramenopiles</taxon>
        <taxon>Ochrophyta</taxon>
        <taxon>PX clade</taxon>
        <taxon>Phaeophyceae</taxon>
        <taxon>Ectocarpales</taxon>
        <taxon>Ectocarpaceae</taxon>
        <taxon>Ectocarpus</taxon>
    </lineage>
</organism>
<dbReference type="Proteomes" id="UP000002630">
    <property type="component" value="Linkage Group LG09"/>
</dbReference>
<accession>D7FHD9</accession>
<dbReference type="InParanoid" id="D7FHD9"/>
<name>D7FHD9_ECTSI</name>
<dbReference type="EMBL" id="FN649734">
    <property type="protein sequence ID" value="CBJ28506.1"/>
    <property type="molecule type" value="Genomic_DNA"/>
</dbReference>
<reference evidence="1 2" key="1">
    <citation type="journal article" date="2010" name="Nature">
        <title>The Ectocarpus genome and the independent evolution of multicellularity in brown algae.</title>
        <authorList>
            <person name="Cock J.M."/>
            <person name="Sterck L."/>
            <person name="Rouze P."/>
            <person name="Scornet D."/>
            <person name="Allen A.E."/>
            <person name="Amoutzias G."/>
            <person name="Anthouard V."/>
            <person name="Artiguenave F."/>
            <person name="Aury J.M."/>
            <person name="Badger J.H."/>
            <person name="Beszteri B."/>
            <person name="Billiau K."/>
            <person name="Bonnet E."/>
            <person name="Bothwell J.H."/>
            <person name="Bowler C."/>
            <person name="Boyen C."/>
            <person name="Brownlee C."/>
            <person name="Carrano C.J."/>
            <person name="Charrier B."/>
            <person name="Cho G.Y."/>
            <person name="Coelho S.M."/>
            <person name="Collen J."/>
            <person name="Corre E."/>
            <person name="Da Silva C."/>
            <person name="Delage L."/>
            <person name="Delaroque N."/>
            <person name="Dittami S.M."/>
            <person name="Doulbeau S."/>
            <person name="Elias M."/>
            <person name="Farnham G."/>
            <person name="Gachon C.M."/>
            <person name="Gschloessl B."/>
            <person name="Heesch S."/>
            <person name="Jabbari K."/>
            <person name="Jubin C."/>
            <person name="Kawai H."/>
            <person name="Kimura K."/>
            <person name="Kloareg B."/>
            <person name="Kupper F.C."/>
            <person name="Lang D."/>
            <person name="Le Bail A."/>
            <person name="Leblanc C."/>
            <person name="Lerouge P."/>
            <person name="Lohr M."/>
            <person name="Lopez P.J."/>
            <person name="Martens C."/>
            <person name="Maumus F."/>
            <person name="Michel G."/>
            <person name="Miranda-Saavedra D."/>
            <person name="Morales J."/>
            <person name="Moreau H."/>
            <person name="Motomura T."/>
            <person name="Nagasato C."/>
            <person name="Napoli C.A."/>
            <person name="Nelson D.R."/>
            <person name="Nyvall-Collen P."/>
            <person name="Peters A.F."/>
            <person name="Pommier C."/>
            <person name="Potin P."/>
            <person name="Poulain J."/>
            <person name="Quesneville H."/>
            <person name="Read B."/>
            <person name="Rensing S.A."/>
            <person name="Ritter A."/>
            <person name="Rousvoal S."/>
            <person name="Samanta M."/>
            <person name="Samson G."/>
            <person name="Schroeder D.C."/>
            <person name="Segurens B."/>
            <person name="Strittmatter M."/>
            <person name="Tonon T."/>
            <person name="Tregear J.W."/>
            <person name="Valentin K."/>
            <person name="von Dassow P."/>
            <person name="Yamagishi T."/>
            <person name="Van de Peer Y."/>
            <person name="Wincker P."/>
        </authorList>
    </citation>
    <scope>NUCLEOTIDE SEQUENCE [LARGE SCALE GENOMIC DNA]</scope>
    <source>
        <strain evidence="2">Ec32 / CCAP1310/4</strain>
    </source>
</reference>
<evidence type="ECO:0000313" key="2">
    <source>
        <dbReference type="Proteomes" id="UP000002630"/>
    </source>
</evidence>
<evidence type="ECO:0000313" key="1">
    <source>
        <dbReference type="EMBL" id="CBJ28506.1"/>
    </source>
</evidence>